<dbReference type="KEGG" id="pmt:PMT_1336"/>
<evidence type="ECO:0000313" key="1">
    <source>
        <dbReference type="EMBL" id="CAE21511.1"/>
    </source>
</evidence>
<sequence length="81" mass="9469">MLDVQQVHRYRFTIWLSLWKMQWLFDFQDCLEVFVQGQEPLSEQAPMVLNSLLVLPSPAFALNHLPHHCSLITNAEFLKAS</sequence>
<dbReference type="EMBL" id="BX548175">
    <property type="protein sequence ID" value="CAE21511.1"/>
    <property type="molecule type" value="Genomic_DNA"/>
</dbReference>
<dbReference type="Proteomes" id="UP000001423">
    <property type="component" value="Chromosome"/>
</dbReference>
<dbReference type="AlphaFoldDB" id="Q7V641"/>
<gene>
    <name evidence="1" type="ordered locus">PMT_1336</name>
</gene>
<evidence type="ECO:0000313" key="2">
    <source>
        <dbReference type="Proteomes" id="UP000001423"/>
    </source>
</evidence>
<protein>
    <submittedName>
        <fullName evidence="1">Uncharacterized protein</fullName>
    </submittedName>
</protein>
<proteinExistence type="predicted"/>
<reference evidence="1 2" key="1">
    <citation type="journal article" date="2003" name="Nature">
        <title>Genome divergence in two Prochlorococcus ecotypes reflects oceanic niche differentiation.</title>
        <authorList>
            <person name="Rocap G."/>
            <person name="Larimer F.W."/>
            <person name="Lamerdin J.E."/>
            <person name="Malfatti S."/>
            <person name="Chain P."/>
            <person name="Ahlgren N.A."/>
            <person name="Arellano A."/>
            <person name="Coleman M."/>
            <person name="Hauser L."/>
            <person name="Hess W.R."/>
            <person name="Johnson Z.I."/>
            <person name="Land M.L."/>
            <person name="Lindell D."/>
            <person name="Post A.F."/>
            <person name="Regala W."/>
            <person name="Shah M."/>
            <person name="Shaw S.L."/>
            <person name="Steglich C."/>
            <person name="Sullivan M.B."/>
            <person name="Ting C.S."/>
            <person name="Tolonen A."/>
            <person name="Webb E.A."/>
            <person name="Zinser E.R."/>
            <person name="Chisholm S.W."/>
        </authorList>
    </citation>
    <scope>NUCLEOTIDE SEQUENCE [LARGE SCALE GENOMIC DNA]</scope>
    <source>
        <strain evidence="2">MIT 9313</strain>
    </source>
</reference>
<dbReference type="eggNOG" id="ENOG5030QKS">
    <property type="taxonomic scope" value="Bacteria"/>
</dbReference>
<dbReference type="HOGENOM" id="CLU_2571050_0_0_3"/>
<organism evidence="1 2">
    <name type="scientific">Prochlorococcus marinus (strain MIT 9313)</name>
    <dbReference type="NCBI Taxonomy" id="74547"/>
    <lineage>
        <taxon>Bacteria</taxon>
        <taxon>Bacillati</taxon>
        <taxon>Cyanobacteriota</taxon>
        <taxon>Cyanophyceae</taxon>
        <taxon>Synechococcales</taxon>
        <taxon>Prochlorococcaceae</taxon>
        <taxon>Prochlorococcus</taxon>
    </lineage>
</organism>
<accession>Q7V641</accession>
<keyword evidence="2" id="KW-1185">Reference proteome</keyword>
<name>Q7V641_PROMM</name>